<protein>
    <recommendedName>
        <fullName evidence="5">DUF2946 domain-containing protein</fullName>
    </recommendedName>
</protein>
<feature type="signal peptide" evidence="2">
    <location>
        <begin position="1"/>
        <end position="21"/>
    </location>
</feature>
<evidence type="ECO:0000313" key="3">
    <source>
        <dbReference type="EMBL" id="RED47771.1"/>
    </source>
</evidence>
<accession>A0A3D9HEV0</accession>
<evidence type="ECO:0008006" key="5">
    <source>
        <dbReference type="Google" id="ProtNLM"/>
    </source>
</evidence>
<sequence>MKLFMAILLTLGLAVSGVANAAMTMDHNGAGPSALASQASDTGMADHVEGDDHPPASHHTDSAACSVFCTGVSPILSNGLAQHASRPLRFMIEDVNRQGQMHLPPERPPRA</sequence>
<evidence type="ECO:0000313" key="4">
    <source>
        <dbReference type="Proteomes" id="UP000256845"/>
    </source>
</evidence>
<keyword evidence="2" id="KW-0732">Signal</keyword>
<feature type="chain" id="PRO_5017766227" description="DUF2946 domain-containing protein" evidence="2">
    <location>
        <begin position="22"/>
        <end position="111"/>
    </location>
</feature>
<evidence type="ECO:0000256" key="2">
    <source>
        <dbReference type="SAM" id="SignalP"/>
    </source>
</evidence>
<name>A0A3D9HEV0_9PROT</name>
<organism evidence="3 4">
    <name type="scientific">Aestuariispira insulae</name>
    <dbReference type="NCBI Taxonomy" id="1461337"/>
    <lineage>
        <taxon>Bacteria</taxon>
        <taxon>Pseudomonadati</taxon>
        <taxon>Pseudomonadota</taxon>
        <taxon>Alphaproteobacteria</taxon>
        <taxon>Rhodospirillales</taxon>
        <taxon>Kiloniellaceae</taxon>
        <taxon>Aestuariispira</taxon>
    </lineage>
</organism>
<feature type="compositionally biased region" description="Basic and acidic residues" evidence="1">
    <location>
        <begin position="44"/>
        <end position="61"/>
    </location>
</feature>
<dbReference type="EMBL" id="QRDW01000009">
    <property type="protein sequence ID" value="RED47771.1"/>
    <property type="molecule type" value="Genomic_DNA"/>
</dbReference>
<dbReference type="Proteomes" id="UP000256845">
    <property type="component" value="Unassembled WGS sequence"/>
</dbReference>
<gene>
    <name evidence="3" type="ORF">DFP90_109135</name>
</gene>
<evidence type="ECO:0000256" key="1">
    <source>
        <dbReference type="SAM" id="MobiDB-lite"/>
    </source>
</evidence>
<feature type="region of interest" description="Disordered" evidence="1">
    <location>
        <begin position="30"/>
        <end position="61"/>
    </location>
</feature>
<keyword evidence="4" id="KW-1185">Reference proteome</keyword>
<proteinExistence type="predicted"/>
<comment type="caution">
    <text evidence="3">The sequence shown here is derived from an EMBL/GenBank/DDBJ whole genome shotgun (WGS) entry which is preliminary data.</text>
</comment>
<dbReference type="AlphaFoldDB" id="A0A3D9HEV0"/>
<reference evidence="3 4" key="1">
    <citation type="submission" date="2018-07" db="EMBL/GenBank/DDBJ databases">
        <title>Genomic Encyclopedia of Type Strains, Phase III (KMG-III): the genomes of soil and plant-associated and newly described type strains.</title>
        <authorList>
            <person name="Whitman W."/>
        </authorList>
    </citation>
    <scope>NUCLEOTIDE SEQUENCE [LARGE SCALE GENOMIC DNA]</scope>
    <source>
        <strain evidence="3 4">CECT 8488</strain>
    </source>
</reference>